<proteinExistence type="predicted"/>
<sequence length="283" mass="32464">MNPPSTMPVRGEASESALAQITVSSRIPDFWKESPRLWFAQFEAVVANQKLGDESRYNLTVAKLSREHVEQVSDIVLSPPDTKKYEALKNRLLIVYEESEVRQVQKLLKELELGDQKPSQLLRRMRDLARNKFGDETLSVLWMGHLPAAVQAVLTVSEVKDLERLATMADKVVETTRFAEIHELSSTKSSTPGTRPNLEDQIAQLTQRLSRLESSRSRGRSFGRDGHRKPNRSASQSRERAGQVKRRNPEWLCFYHFRYKEKASKCIQPCAWQKQQDTGKEKN</sequence>
<name>A0ACC2QDJ3_9NEOP</name>
<keyword evidence="2" id="KW-1185">Reference proteome</keyword>
<reference evidence="1" key="1">
    <citation type="submission" date="2023-03" db="EMBL/GenBank/DDBJ databases">
        <title>Chromosome-level genomes of two armyworms, Mythimna separata and Mythimna loreyi, provide insights into the biosynthesis and reception of sex pheromones.</title>
        <authorList>
            <person name="Zhao H."/>
        </authorList>
    </citation>
    <scope>NUCLEOTIDE SEQUENCE</scope>
    <source>
        <strain evidence="1">BeijingLab</strain>
    </source>
</reference>
<gene>
    <name evidence="1" type="ORF">PYW08_009452</name>
</gene>
<accession>A0ACC2QDJ3</accession>
<organism evidence="1 2">
    <name type="scientific">Mythimna loreyi</name>
    <dbReference type="NCBI Taxonomy" id="667449"/>
    <lineage>
        <taxon>Eukaryota</taxon>
        <taxon>Metazoa</taxon>
        <taxon>Ecdysozoa</taxon>
        <taxon>Arthropoda</taxon>
        <taxon>Hexapoda</taxon>
        <taxon>Insecta</taxon>
        <taxon>Pterygota</taxon>
        <taxon>Neoptera</taxon>
        <taxon>Endopterygota</taxon>
        <taxon>Lepidoptera</taxon>
        <taxon>Glossata</taxon>
        <taxon>Ditrysia</taxon>
        <taxon>Noctuoidea</taxon>
        <taxon>Noctuidae</taxon>
        <taxon>Noctuinae</taxon>
        <taxon>Hadenini</taxon>
        <taxon>Mythimna</taxon>
    </lineage>
</organism>
<evidence type="ECO:0000313" key="2">
    <source>
        <dbReference type="Proteomes" id="UP001231649"/>
    </source>
</evidence>
<dbReference type="Proteomes" id="UP001231649">
    <property type="component" value="Chromosome 23"/>
</dbReference>
<protein>
    <submittedName>
        <fullName evidence="1">Uncharacterized protein</fullName>
    </submittedName>
</protein>
<evidence type="ECO:0000313" key="1">
    <source>
        <dbReference type="EMBL" id="KAJ8710937.1"/>
    </source>
</evidence>
<comment type="caution">
    <text evidence="1">The sequence shown here is derived from an EMBL/GenBank/DDBJ whole genome shotgun (WGS) entry which is preliminary data.</text>
</comment>
<dbReference type="EMBL" id="CM056799">
    <property type="protein sequence ID" value="KAJ8710937.1"/>
    <property type="molecule type" value="Genomic_DNA"/>
</dbReference>